<gene>
    <name evidence="1" type="ordered locus">Aaci_1144</name>
</gene>
<organism evidence="1 2">
    <name type="scientific">Alicyclobacillus acidocaldarius subsp. acidocaldarius (strain ATCC 27009 / DSM 446 / BCRC 14685 / JCM 5260 / KCTC 1825 / NBRC 15652 / NCIMB 11725 / NRRL B-14509 / 104-IA)</name>
    <name type="common">Bacillus acidocaldarius</name>
    <dbReference type="NCBI Taxonomy" id="521098"/>
    <lineage>
        <taxon>Bacteria</taxon>
        <taxon>Bacillati</taxon>
        <taxon>Bacillota</taxon>
        <taxon>Bacilli</taxon>
        <taxon>Bacillales</taxon>
        <taxon>Alicyclobacillaceae</taxon>
        <taxon>Alicyclobacillus</taxon>
    </lineage>
</organism>
<dbReference type="AlphaFoldDB" id="C8WVQ5"/>
<dbReference type="HOGENOM" id="CLU_2839963_0_0_9"/>
<name>C8WVQ5_ALIAD</name>
<accession>C8WVQ5</accession>
<evidence type="ECO:0000313" key="2">
    <source>
        <dbReference type="Proteomes" id="UP000001917"/>
    </source>
</evidence>
<reference evidence="2" key="1">
    <citation type="submission" date="2009-09" db="EMBL/GenBank/DDBJ databases">
        <title>The complete chromosome of Alicyclobacillus acidocaldarius subsp. acidocaldarius DSM 446.</title>
        <authorList>
            <consortium name="US DOE Joint Genome Institute (JGI-PGF)"/>
            <person name="Lucas S."/>
            <person name="Copeland A."/>
            <person name="Lapidus A."/>
            <person name="Glavina del Rio T."/>
            <person name="Dalin E."/>
            <person name="Tice H."/>
            <person name="Bruce D."/>
            <person name="Goodwin L."/>
            <person name="Pitluck S."/>
            <person name="Kyrpides N."/>
            <person name="Mavromatis K."/>
            <person name="Ivanova N."/>
            <person name="Ovchinnikova G."/>
            <person name="Chertkov O."/>
            <person name="Sims D."/>
            <person name="Brettin T."/>
            <person name="Detter J.C."/>
            <person name="Han C."/>
            <person name="Larimer F."/>
            <person name="Land M."/>
            <person name="Hauser L."/>
            <person name="Markowitz V."/>
            <person name="Cheng J.-F."/>
            <person name="Hugenholtz P."/>
            <person name="Woyke T."/>
            <person name="Wu D."/>
            <person name="Pukall R."/>
            <person name="Klenk H.-P."/>
            <person name="Eisen J.A."/>
        </authorList>
    </citation>
    <scope>NUCLEOTIDE SEQUENCE [LARGE SCALE GENOMIC DNA]</scope>
    <source>
        <strain evidence="2">ATCC 27009 / DSM 446 / BCRC 14685 / JCM 5260 / KCTC 1825 / NBRC 15652 / NCIMB 11725 / NRRL B-14509 / 104-IA</strain>
    </source>
</reference>
<dbReference type="RefSeq" id="WP_012810519.1">
    <property type="nucleotide sequence ID" value="NC_013205.1"/>
</dbReference>
<dbReference type="KEGG" id="aac:Aaci_1144"/>
<protein>
    <submittedName>
        <fullName evidence="1">Uncharacterized protein</fullName>
    </submittedName>
</protein>
<evidence type="ECO:0000313" key="1">
    <source>
        <dbReference type="EMBL" id="ACV58177.1"/>
    </source>
</evidence>
<dbReference type="Proteomes" id="UP000001917">
    <property type="component" value="Chromosome"/>
</dbReference>
<dbReference type="STRING" id="521098.Aaci_1144"/>
<reference evidence="1 2" key="2">
    <citation type="journal article" date="2010" name="Stand. Genomic Sci.">
        <title>Complete genome sequence of Alicyclobacillus acidocaldarius type strain (104-IA).</title>
        <authorList>
            <person name="Mavromatis K."/>
            <person name="Sikorski J."/>
            <person name="Lapidus A."/>
            <person name="Glavina Del Rio T."/>
            <person name="Copeland A."/>
            <person name="Tice H."/>
            <person name="Cheng J.F."/>
            <person name="Lucas S."/>
            <person name="Chen F."/>
            <person name="Nolan M."/>
            <person name="Bruce D."/>
            <person name="Goodwin L."/>
            <person name="Pitluck S."/>
            <person name="Ivanova N."/>
            <person name="Ovchinnikova G."/>
            <person name="Pati A."/>
            <person name="Chen A."/>
            <person name="Palaniappan K."/>
            <person name="Land M."/>
            <person name="Hauser L."/>
            <person name="Chang Y.J."/>
            <person name="Jeffries C.D."/>
            <person name="Chain P."/>
            <person name="Meincke L."/>
            <person name="Sims D."/>
            <person name="Chertkov O."/>
            <person name="Han C."/>
            <person name="Brettin T."/>
            <person name="Detter J.C."/>
            <person name="Wahrenburg C."/>
            <person name="Rohde M."/>
            <person name="Pukall R."/>
            <person name="Goker M."/>
            <person name="Bristow J."/>
            <person name="Eisen J.A."/>
            <person name="Markowitz V."/>
            <person name="Hugenholtz P."/>
            <person name="Klenk H.P."/>
            <person name="Kyrpides N.C."/>
        </authorList>
    </citation>
    <scope>NUCLEOTIDE SEQUENCE [LARGE SCALE GENOMIC DNA]</scope>
    <source>
        <strain evidence="2">ATCC 27009 / DSM 446 / BCRC 14685 / JCM 5260 / KCTC 1825 / NBRC 15652 / NCIMB 11725 / NRRL B-14509 / 104-IA</strain>
    </source>
</reference>
<dbReference type="EMBL" id="CP001727">
    <property type="protein sequence ID" value="ACV58177.1"/>
    <property type="molecule type" value="Genomic_DNA"/>
</dbReference>
<keyword evidence="2" id="KW-1185">Reference proteome</keyword>
<proteinExistence type="predicted"/>
<sequence>MYVSDTTMQELIEEYRAHRRLLLAQLREMDRSARERQRVFQRIRSMSWPKWMRLDLEQYAGCWRC</sequence>